<dbReference type="EMBL" id="CM017635">
    <property type="protein sequence ID" value="TYH34257.1"/>
    <property type="molecule type" value="Genomic_DNA"/>
</dbReference>
<keyword evidence="2" id="KW-0217">Developmental protein</keyword>
<evidence type="ECO:0000256" key="1">
    <source>
        <dbReference type="ARBA" id="ARBA00006974"/>
    </source>
</evidence>
<evidence type="ECO:0000313" key="4">
    <source>
        <dbReference type="EMBL" id="TYH34257.1"/>
    </source>
</evidence>
<reference evidence="4 5" key="1">
    <citation type="submission" date="2019-07" db="EMBL/GenBank/DDBJ databases">
        <title>WGS assembly of Gossypium tomentosum.</title>
        <authorList>
            <person name="Chen Z.J."/>
            <person name="Sreedasyam A."/>
            <person name="Ando A."/>
            <person name="Song Q."/>
            <person name="De L."/>
            <person name="Hulse-Kemp A."/>
            <person name="Ding M."/>
            <person name="Ye W."/>
            <person name="Kirkbride R."/>
            <person name="Jenkins J."/>
            <person name="Plott C."/>
            <person name="Lovell J."/>
            <person name="Lin Y.-M."/>
            <person name="Vaughn R."/>
            <person name="Liu B."/>
            <person name="Li W."/>
            <person name="Simpson S."/>
            <person name="Scheffler B."/>
            <person name="Saski C."/>
            <person name="Grover C."/>
            <person name="Hu G."/>
            <person name="Conover J."/>
            <person name="Carlson J."/>
            <person name="Shu S."/>
            <person name="Boston L."/>
            <person name="Williams M."/>
            <person name="Peterson D."/>
            <person name="Mcgee K."/>
            <person name="Jones D."/>
            <person name="Wendel J."/>
            <person name="Stelly D."/>
            <person name="Grimwood J."/>
            <person name="Schmutz J."/>
        </authorList>
    </citation>
    <scope>NUCLEOTIDE SEQUENCE [LARGE SCALE GENOMIC DNA]</scope>
    <source>
        <strain evidence="4">7179.01</strain>
    </source>
</reference>
<name>A0A5D2HVS7_GOSTO</name>
<dbReference type="InterPro" id="IPR003676">
    <property type="entry name" value="SAUR_fam"/>
</dbReference>
<dbReference type="Proteomes" id="UP000322667">
    <property type="component" value="Chromosome D13"/>
</dbReference>
<keyword evidence="5" id="KW-1185">Reference proteome</keyword>
<sequence>MGFHFPRIVESKSLKQTLSFLDKIMVPECDFVVYVGKTDEKKRFLMSEAEEEYESNHPMGALTIPCSEEAFLNLIDSFQSSLKKMQVFFFT</sequence>
<evidence type="ECO:0000313" key="5">
    <source>
        <dbReference type="Proteomes" id="UP000322667"/>
    </source>
</evidence>
<proteinExistence type="inferred from homology"/>
<organism evidence="4 5">
    <name type="scientific">Gossypium tomentosum</name>
    <name type="common">Hawaiian cotton</name>
    <name type="synonym">Gossypium sandvicense</name>
    <dbReference type="NCBI Taxonomy" id="34277"/>
    <lineage>
        <taxon>Eukaryota</taxon>
        <taxon>Viridiplantae</taxon>
        <taxon>Streptophyta</taxon>
        <taxon>Embryophyta</taxon>
        <taxon>Tracheophyta</taxon>
        <taxon>Spermatophyta</taxon>
        <taxon>Magnoliopsida</taxon>
        <taxon>eudicotyledons</taxon>
        <taxon>Gunneridae</taxon>
        <taxon>Pentapetalae</taxon>
        <taxon>rosids</taxon>
        <taxon>malvids</taxon>
        <taxon>Malvales</taxon>
        <taxon>Malvaceae</taxon>
        <taxon>Malvoideae</taxon>
        <taxon>Gossypium</taxon>
    </lineage>
</organism>
<gene>
    <name evidence="4" type="ORF">ES332_D13G115500v1</name>
</gene>
<dbReference type="AlphaFoldDB" id="A0A5D2HVS7"/>
<dbReference type="GO" id="GO:0009733">
    <property type="term" value="P:response to auxin"/>
    <property type="evidence" value="ECO:0007669"/>
    <property type="project" value="InterPro"/>
</dbReference>
<evidence type="ECO:0000256" key="3">
    <source>
        <dbReference type="ARBA" id="ARBA00022604"/>
    </source>
</evidence>
<evidence type="ECO:0000256" key="2">
    <source>
        <dbReference type="ARBA" id="ARBA00022473"/>
    </source>
</evidence>
<accession>A0A5D2HVS7</accession>
<evidence type="ECO:0008006" key="6">
    <source>
        <dbReference type="Google" id="ProtNLM"/>
    </source>
</evidence>
<comment type="similarity">
    <text evidence="1">Belongs to the ARG7 family.</text>
</comment>
<dbReference type="PANTHER" id="PTHR31929">
    <property type="entry name" value="SAUR-LIKE AUXIN-RESPONSIVE PROTEIN FAMILY-RELATED"/>
    <property type="match status" value="1"/>
</dbReference>
<keyword evidence="3" id="KW-0341">Growth regulation</keyword>
<protein>
    <recommendedName>
        <fullName evidence="6">Small auxin-up RNA</fullName>
    </recommendedName>
</protein>